<sequence>MAYDVSLLKTRAECITAKTALEAELDGYQNRDQNDDFQDRQAGRAQASLSSRLTTATNRVTYLDGQLARPDLSDADRARYEDEHLTATYQKARLAKRAAASGGAPAFLEQVDETQVDGQVAILSQAIADVQVHHDGLSA</sequence>
<keyword evidence="3" id="KW-1185">Reference proteome</keyword>
<evidence type="ECO:0000313" key="3">
    <source>
        <dbReference type="Proteomes" id="UP001176429"/>
    </source>
</evidence>
<evidence type="ECO:0000313" key="2">
    <source>
        <dbReference type="EMBL" id="MDO7875289.1"/>
    </source>
</evidence>
<proteinExistence type="predicted"/>
<evidence type="ECO:0000256" key="1">
    <source>
        <dbReference type="SAM" id="MobiDB-lite"/>
    </source>
</evidence>
<comment type="caution">
    <text evidence="2">The sequence shown here is derived from an EMBL/GenBank/DDBJ whole genome shotgun (WGS) entry which is preliminary data.</text>
</comment>
<organism evidence="2 3">
    <name type="scientific">Hymenobacter aranciens</name>
    <dbReference type="NCBI Taxonomy" id="3063996"/>
    <lineage>
        <taxon>Bacteria</taxon>
        <taxon>Pseudomonadati</taxon>
        <taxon>Bacteroidota</taxon>
        <taxon>Cytophagia</taxon>
        <taxon>Cytophagales</taxon>
        <taxon>Hymenobacteraceae</taxon>
        <taxon>Hymenobacter</taxon>
    </lineage>
</organism>
<dbReference type="Proteomes" id="UP001176429">
    <property type="component" value="Unassembled WGS sequence"/>
</dbReference>
<reference evidence="2" key="1">
    <citation type="submission" date="2023-07" db="EMBL/GenBank/DDBJ databases">
        <authorList>
            <person name="Kim M.K."/>
        </authorList>
    </citation>
    <scope>NUCLEOTIDE SEQUENCE</scope>
    <source>
        <strain evidence="2">ASUV-10-1</strain>
    </source>
</reference>
<dbReference type="EMBL" id="JAUQSY010000006">
    <property type="protein sequence ID" value="MDO7875289.1"/>
    <property type="molecule type" value="Genomic_DNA"/>
</dbReference>
<protein>
    <submittedName>
        <fullName evidence="2">Uncharacterized protein</fullName>
    </submittedName>
</protein>
<feature type="region of interest" description="Disordered" evidence="1">
    <location>
        <begin position="30"/>
        <end position="50"/>
    </location>
</feature>
<dbReference type="RefSeq" id="WP_305006605.1">
    <property type="nucleotide sequence ID" value="NZ_JAUQSY010000006.1"/>
</dbReference>
<feature type="compositionally biased region" description="Basic and acidic residues" evidence="1">
    <location>
        <begin position="32"/>
        <end position="42"/>
    </location>
</feature>
<gene>
    <name evidence="2" type="ORF">Q5H93_11140</name>
</gene>
<accession>A0ABT9BC69</accession>
<name>A0ABT9BC69_9BACT</name>